<organism evidence="3">
    <name type="scientific">Gongylonema pulchrum</name>
    <dbReference type="NCBI Taxonomy" id="637853"/>
    <lineage>
        <taxon>Eukaryota</taxon>
        <taxon>Metazoa</taxon>
        <taxon>Ecdysozoa</taxon>
        <taxon>Nematoda</taxon>
        <taxon>Chromadorea</taxon>
        <taxon>Rhabditida</taxon>
        <taxon>Spirurina</taxon>
        <taxon>Spiruromorpha</taxon>
        <taxon>Spiruroidea</taxon>
        <taxon>Gongylonematidae</taxon>
        <taxon>Gongylonema</taxon>
    </lineage>
</organism>
<reference evidence="3" key="1">
    <citation type="submission" date="2016-06" db="UniProtKB">
        <authorList>
            <consortium name="WormBaseParasite"/>
        </authorList>
    </citation>
    <scope>IDENTIFICATION</scope>
</reference>
<keyword evidence="2" id="KW-1185">Reference proteome</keyword>
<evidence type="ECO:0000313" key="3">
    <source>
        <dbReference type="WBParaSite" id="GPUH_0002171301-mRNA-1"/>
    </source>
</evidence>
<reference evidence="1 2" key="2">
    <citation type="submission" date="2018-11" db="EMBL/GenBank/DDBJ databases">
        <authorList>
            <consortium name="Pathogen Informatics"/>
        </authorList>
    </citation>
    <scope>NUCLEOTIDE SEQUENCE [LARGE SCALE GENOMIC DNA]</scope>
</reference>
<sequence>MDDFDRYHCIFQRYSSNNDSCASSSLATARAFASTISPSSSTAKAATSEIGIIEVAKEGEKADPSQFKLLSTIGQVKRAFLC</sequence>
<dbReference type="WBParaSite" id="GPUH_0002171301-mRNA-1">
    <property type="protein sequence ID" value="GPUH_0002171301-mRNA-1"/>
    <property type="gene ID" value="GPUH_0002171301"/>
</dbReference>
<evidence type="ECO:0000313" key="2">
    <source>
        <dbReference type="Proteomes" id="UP000271098"/>
    </source>
</evidence>
<accession>A0A183EL45</accession>
<evidence type="ECO:0000313" key="1">
    <source>
        <dbReference type="EMBL" id="VDN38745.1"/>
    </source>
</evidence>
<dbReference type="Proteomes" id="UP000271098">
    <property type="component" value="Unassembled WGS sequence"/>
</dbReference>
<protein>
    <submittedName>
        <fullName evidence="1 3">Uncharacterized protein</fullName>
    </submittedName>
</protein>
<gene>
    <name evidence="1" type="ORF">GPUH_LOCUS21686</name>
</gene>
<dbReference type="EMBL" id="UYRT01093228">
    <property type="protein sequence ID" value="VDN38745.1"/>
    <property type="molecule type" value="Genomic_DNA"/>
</dbReference>
<dbReference type="AlphaFoldDB" id="A0A183EL45"/>
<name>A0A183EL45_9BILA</name>
<proteinExistence type="predicted"/>